<organism evidence="1 2">
    <name type="scientific">Fusarium heterosporum</name>
    <dbReference type="NCBI Taxonomy" id="42747"/>
    <lineage>
        <taxon>Eukaryota</taxon>
        <taxon>Fungi</taxon>
        <taxon>Dikarya</taxon>
        <taxon>Ascomycota</taxon>
        <taxon>Pezizomycotina</taxon>
        <taxon>Sordariomycetes</taxon>
        <taxon>Hypocreomycetidae</taxon>
        <taxon>Hypocreales</taxon>
        <taxon>Nectriaceae</taxon>
        <taxon>Fusarium</taxon>
        <taxon>Fusarium heterosporum species complex</taxon>
    </lineage>
</organism>
<protein>
    <submittedName>
        <fullName evidence="1">Uncharacterized protein</fullName>
    </submittedName>
</protein>
<dbReference type="EMBL" id="JAAGWQ010000001">
    <property type="protein sequence ID" value="KAF5681256.1"/>
    <property type="molecule type" value="Genomic_DNA"/>
</dbReference>
<evidence type="ECO:0000313" key="1">
    <source>
        <dbReference type="EMBL" id="KAF5681256.1"/>
    </source>
</evidence>
<reference evidence="1 2" key="1">
    <citation type="submission" date="2020-05" db="EMBL/GenBank/DDBJ databases">
        <title>Identification and distribution of gene clusters putatively required for synthesis of sphingolipid metabolism inhibitors in phylogenetically diverse species of the filamentous fungus Fusarium.</title>
        <authorList>
            <person name="Kim H.-S."/>
            <person name="Busman M."/>
            <person name="Brown D.W."/>
            <person name="Divon H."/>
            <person name="Uhlig S."/>
            <person name="Proctor R.H."/>
        </authorList>
    </citation>
    <scope>NUCLEOTIDE SEQUENCE [LARGE SCALE GENOMIC DNA]</scope>
    <source>
        <strain evidence="1 2">NRRL 20693</strain>
    </source>
</reference>
<accession>A0A8H5X2V8</accession>
<sequence>MATKTDITNLPLEVKQQIFGYCFKVQGGYVYDGKSNKLRNADDSPIDLSLFYTCRSIANACKNLPLAVNTIHFSTLFRDDWRSLAGCFNLAATYYNVLQQDLVLHLAHLITPEMHTQLEKEFPTFRSKLEMERDHHFRTWHTGEHLPTISDNVTYSEYVRPHRCEFVQQFYEDTISDSDIVLWDYQYSGFQNVDRLRLDFTYEYEPEEPRSRSLDRYDDSYQRWNLGCGEVYRCLSPCLRLVADKNPTEFANRVYACLPHWVDKYPAEEFFNLEFEYWAIPSRSQVANVLTLLGVPEVVWKLPDRWHYDINFSYEVRRNFPTSQHMEEVDHPSSHFSFRCREKPRFSAAAVAIRFLATLPHHQRVHIHNIILDENYPAVNNASLHAFGLVPFLKENPLLRVQRHVNVVHCFIAYFDNCTDDVVDILTDEANMSQVQTERQWFVSELSWWLLDALAVANTGISAEAFILLLDSGPHADICTEAFNTWVHHSIARHKAWSECMSSNLVTPPESYDMSNTRRLMTYTRLFTVNEAFQSAIQHMMSQTSTTLQCNFDSGQPQDHHTLLNEMAAHSWGTWYYWKDWVASGQGTVRMTDQINDRETLGEFREIQSRDEFLQSKSRDCR</sequence>
<name>A0A8H5X2V8_FUSHE</name>
<keyword evidence="2" id="KW-1185">Reference proteome</keyword>
<dbReference type="AlphaFoldDB" id="A0A8H5X2V8"/>
<evidence type="ECO:0000313" key="2">
    <source>
        <dbReference type="Proteomes" id="UP000567885"/>
    </source>
</evidence>
<dbReference type="Proteomes" id="UP000567885">
    <property type="component" value="Unassembled WGS sequence"/>
</dbReference>
<proteinExistence type="predicted"/>
<comment type="caution">
    <text evidence="1">The sequence shown here is derived from an EMBL/GenBank/DDBJ whole genome shotgun (WGS) entry which is preliminary data.</text>
</comment>
<gene>
    <name evidence="1" type="ORF">FHETE_45</name>
</gene>
<dbReference type="OrthoDB" id="5062850at2759"/>